<organism evidence="11 12">
    <name type="scientific">Paramecium sonneborni</name>
    <dbReference type="NCBI Taxonomy" id="65129"/>
    <lineage>
        <taxon>Eukaryota</taxon>
        <taxon>Sar</taxon>
        <taxon>Alveolata</taxon>
        <taxon>Ciliophora</taxon>
        <taxon>Intramacronucleata</taxon>
        <taxon>Oligohymenophorea</taxon>
        <taxon>Peniculida</taxon>
        <taxon>Parameciidae</taxon>
        <taxon>Paramecium</taxon>
    </lineage>
</organism>
<dbReference type="AlphaFoldDB" id="A0A8S1M109"/>
<comment type="caution">
    <text evidence="11">The sequence shown here is derived from an EMBL/GenBank/DDBJ whole genome shotgun (WGS) entry which is preliminary data.</text>
</comment>
<keyword evidence="6 9" id="KW-1133">Transmembrane helix</keyword>
<dbReference type="GO" id="GO:0051117">
    <property type="term" value="F:ATPase binding"/>
    <property type="evidence" value="ECO:0007669"/>
    <property type="project" value="TreeGrafter"/>
</dbReference>
<dbReference type="GO" id="GO:0046961">
    <property type="term" value="F:proton-transporting ATPase activity, rotational mechanism"/>
    <property type="evidence" value="ECO:0007669"/>
    <property type="project" value="InterPro"/>
</dbReference>
<dbReference type="InterPro" id="IPR002490">
    <property type="entry name" value="V-ATPase_116kDa_su"/>
</dbReference>
<keyword evidence="12" id="KW-1185">Reference proteome</keyword>
<comment type="function">
    <text evidence="9">Essential component of the vacuolar proton pump (V-ATPase), a multimeric enzyme that catalyzes the translocation of protons across the membranes. Required for assembly and activity of the V-ATPase.</text>
</comment>
<comment type="similarity">
    <text evidence="2 9">Belongs to the V-ATPase 116 kDa subunit family.</text>
</comment>
<dbReference type="InterPro" id="IPR026028">
    <property type="entry name" value="V-type_ATPase_116kDa_su_euka"/>
</dbReference>
<keyword evidence="7 9" id="KW-0406">Ion transport</keyword>
<evidence type="ECO:0000256" key="1">
    <source>
        <dbReference type="ARBA" id="ARBA00004141"/>
    </source>
</evidence>
<dbReference type="OrthoDB" id="10264220at2759"/>
<evidence type="ECO:0000256" key="4">
    <source>
        <dbReference type="ARBA" id="ARBA00022692"/>
    </source>
</evidence>
<evidence type="ECO:0000256" key="7">
    <source>
        <dbReference type="ARBA" id="ARBA00023065"/>
    </source>
</evidence>
<keyword evidence="4 9" id="KW-0812">Transmembrane</keyword>
<comment type="subcellular location">
    <subcellularLocation>
        <location evidence="1">Membrane</location>
        <topology evidence="1">Multi-pass membrane protein</topology>
    </subcellularLocation>
</comment>
<evidence type="ECO:0000256" key="5">
    <source>
        <dbReference type="ARBA" id="ARBA00022781"/>
    </source>
</evidence>
<evidence type="ECO:0000313" key="11">
    <source>
        <dbReference type="EMBL" id="CAD8073219.1"/>
    </source>
</evidence>
<evidence type="ECO:0000256" key="8">
    <source>
        <dbReference type="ARBA" id="ARBA00023136"/>
    </source>
</evidence>
<sequence length="853" mass="99525">MNYTFHKFNINMSFFRSKKMKYYSLVIPRESAWIVMDQLGRLGQLHIIDYDPLLPMMNRPFANYVKRCDEALFKLNGLNTLLKQFKKNLIYCENTQNLLDKFRDIQNLRQKPGHTYFDEIESEIEKKKINIQEMSNNLQNLLDRVDSITEQKLVLEKSKQILGNSMFSQSIPHNVNDYQQLKFGQLIGVIDKEDENRFKRIMFRITKGNAWVNIVDLLPEKQHHQIKNQIDLNRASQPRCLYVVVYPGMNDQSTLKQKLLKVCDSFSKNRIEYPNSEAAMENRLKDLNNQINETQSLIQMTKKQLEISLDELVRVRDGCNCSYFEQLRLYVQKEKYLYINLNYLTMQGSIFTGYFWLPEGLEVLVEDKLRQAMQNNIDRFPTGQIQEIKPKPGDLAPTYFNLNEVTIPFQEIVNTYGIPRYQEVNPGIFTVITFPFLFGVMFADIAHGFLLFLAGLYVIFWKKQLNKQTDSMFNAMIPFRYILTLMGFFAFYNGLIYNDYLSISLNLFGSCYSSKNEEWERKENCVYPFGIDPVWLASKSSLNFMNSYKMKLSVILGVTHMLFGILLKGVNTLYFRNYLDFFCEFIPQLLFMASTFGWMDFIIIYKWLNVYPDKQDPSIIETMINQVLKPMDKALTPVFPNDASLQLSITQILTVIAVLSIPWMLLPKPLLLRSSQKKHKVSFSEPQYQKLVQERQGSELEIDPQQFRKDLQSAASGKSFEQSEVEHESGEIWVHQMIETIEFVLGGISNTASYLRLWALSLAHGQLAEVFYDMCIAGKLDMGGIVGGLMGGYFYIVFALLTFGVLMMMDVMECFLHALRLHWVEFQSKFYKADGYLFVGFSYNKMLSDHLKL</sequence>
<gene>
    <name evidence="11" type="ORF">PSON_ATCC_30995.1.T0300186</name>
</gene>
<dbReference type="GO" id="GO:0016471">
    <property type="term" value="C:vacuolar proton-transporting V-type ATPase complex"/>
    <property type="evidence" value="ECO:0007669"/>
    <property type="project" value="TreeGrafter"/>
</dbReference>
<feature type="transmembrane region" description="Helical" evidence="9">
    <location>
        <begin position="586"/>
        <end position="608"/>
    </location>
</feature>
<evidence type="ECO:0000256" key="9">
    <source>
        <dbReference type="RuleBase" id="RU361189"/>
    </source>
</evidence>
<dbReference type="GO" id="GO:0033179">
    <property type="term" value="C:proton-transporting V-type ATPase, V0 domain"/>
    <property type="evidence" value="ECO:0007669"/>
    <property type="project" value="InterPro"/>
</dbReference>
<feature type="transmembrane region" description="Helical" evidence="9">
    <location>
        <begin position="784"/>
        <end position="809"/>
    </location>
</feature>
<evidence type="ECO:0000256" key="2">
    <source>
        <dbReference type="ARBA" id="ARBA00009904"/>
    </source>
</evidence>
<feature type="transmembrane region" description="Helical" evidence="9">
    <location>
        <begin position="436"/>
        <end position="460"/>
    </location>
</feature>
<evidence type="ECO:0000313" key="12">
    <source>
        <dbReference type="Proteomes" id="UP000692954"/>
    </source>
</evidence>
<dbReference type="GO" id="GO:0007035">
    <property type="term" value="P:vacuolar acidification"/>
    <property type="evidence" value="ECO:0007669"/>
    <property type="project" value="TreeGrafter"/>
</dbReference>
<dbReference type="EMBL" id="CAJJDN010000030">
    <property type="protein sequence ID" value="CAD8073219.1"/>
    <property type="molecule type" value="Genomic_DNA"/>
</dbReference>
<feature type="transmembrane region" description="Helical" evidence="9">
    <location>
        <begin position="645"/>
        <end position="666"/>
    </location>
</feature>
<keyword evidence="10" id="KW-0175">Coiled coil</keyword>
<reference evidence="11" key="1">
    <citation type="submission" date="2021-01" db="EMBL/GenBank/DDBJ databases">
        <authorList>
            <consortium name="Genoscope - CEA"/>
            <person name="William W."/>
        </authorList>
    </citation>
    <scope>NUCLEOTIDE SEQUENCE</scope>
</reference>
<accession>A0A8S1M109</accession>
<dbReference type="PANTHER" id="PTHR11629:SF63">
    <property type="entry name" value="V-TYPE PROTON ATPASE SUBUNIT A"/>
    <property type="match status" value="1"/>
</dbReference>
<feature type="transmembrane region" description="Helical" evidence="9">
    <location>
        <begin position="552"/>
        <end position="574"/>
    </location>
</feature>
<keyword evidence="5 9" id="KW-0375">Hydrogen ion transport</keyword>
<dbReference type="Pfam" id="PF01496">
    <property type="entry name" value="V_ATPase_I"/>
    <property type="match status" value="1"/>
</dbReference>
<keyword evidence="3 9" id="KW-0813">Transport</keyword>
<dbReference type="PIRSF" id="PIRSF001293">
    <property type="entry name" value="ATP6V0A1"/>
    <property type="match status" value="1"/>
</dbReference>
<feature type="transmembrane region" description="Helical" evidence="9">
    <location>
        <begin position="472"/>
        <end position="492"/>
    </location>
</feature>
<dbReference type="Proteomes" id="UP000692954">
    <property type="component" value="Unassembled WGS sequence"/>
</dbReference>
<evidence type="ECO:0000256" key="3">
    <source>
        <dbReference type="ARBA" id="ARBA00022448"/>
    </source>
</evidence>
<feature type="coiled-coil region" evidence="10">
    <location>
        <begin position="117"/>
        <end position="158"/>
    </location>
</feature>
<name>A0A8S1M109_9CILI</name>
<feature type="coiled-coil region" evidence="10">
    <location>
        <begin position="277"/>
        <end position="304"/>
    </location>
</feature>
<evidence type="ECO:0000256" key="10">
    <source>
        <dbReference type="SAM" id="Coils"/>
    </source>
</evidence>
<protein>
    <recommendedName>
        <fullName evidence="9">V-type proton ATPase subunit a</fullName>
    </recommendedName>
</protein>
<evidence type="ECO:0000256" key="6">
    <source>
        <dbReference type="ARBA" id="ARBA00022989"/>
    </source>
</evidence>
<proteinExistence type="inferred from homology"/>
<dbReference type="PANTHER" id="PTHR11629">
    <property type="entry name" value="VACUOLAR PROTON ATPASES"/>
    <property type="match status" value="1"/>
</dbReference>
<keyword evidence="8 9" id="KW-0472">Membrane</keyword>